<dbReference type="Proteomes" id="UP000223606">
    <property type="component" value="Chromosome 1"/>
</dbReference>
<dbReference type="SUPFAM" id="SSF110849">
    <property type="entry name" value="ParB/Sulfiredoxin"/>
    <property type="match status" value="1"/>
</dbReference>
<accession>A0A2C9D0D9</accession>
<gene>
    <name evidence="1" type="ORF">HDIA_0163</name>
</gene>
<protein>
    <submittedName>
        <fullName evidence="1">ParB-like nuclease domain protein</fullName>
    </submittedName>
</protein>
<proteinExistence type="predicted"/>
<dbReference type="AlphaFoldDB" id="A0A2C9D0D9"/>
<dbReference type="InterPro" id="IPR036086">
    <property type="entry name" value="ParB/Sulfiredoxin_sf"/>
</dbReference>
<reference evidence="2" key="1">
    <citation type="submission" date="2017-09" db="EMBL/GenBank/DDBJ databases">
        <title>Genome sequence of Nannocystis excedens DSM 71.</title>
        <authorList>
            <person name="Blom J."/>
        </authorList>
    </citation>
    <scope>NUCLEOTIDE SEQUENCE [LARGE SCALE GENOMIC DNA]</scope>
    <source>
        <strain evidence="2">type strain: E19</strain>
    </source>
</reference>
<dbReference type="RefSeq" id="WP_157775118.1">
    <property type="nucleotide sequence ID" value="NZ_LT960614.1"/>
</dbReference>
<keyword evidence="2" id="KW-1185">Reference proteome</keyword>
<dbReference type="OrthoDB" id="7353482at2"/>
<dbReference type="CDD" id="cd16387">
    <property type="entry name" value="ParB_N_Srx"/>
    <property type="match status" value="1"/>
</dbReference>
<name>A0A2C9D0D9_9HYPH</name>
<evidence type="ECO:0000313" key="2">
    <source>
        <dbReference type="Proteomes" id="UP000223606"/>
    </source>
</evidence>
<dbReference type="EMBL" id="LT960614">
    <property type="protein sequence ID" value="SON53704.1"/>
    <property type="molecule type" value="Genomic_DNA"/>
</dbReference>
<sequence>MRDAGSKRQKALQRLRKAALGRSREDRPSAVFLQEITVCPEVFQPRVLGSENGLDDKHIEALVAALESKPANARELDPITVFAVGKRFYVIDGHHRHAAYAQAGVIGTVPVVHFDGSFEEALSEPLRINGKVHLNMSREARNGAAWRLVVEGIRGDGPKLSVPKIAEIAGLSPRTIDRMRALCRELMADEEDGGEEESTGEGSMGSVFRHLEEVWEDHRAALRAARGGEAGPGDGDWIEATADKWSDDLGRAFGHQGHKHPGIFGRAVLRYLGDHNFKRMTEEVGFVEMDPEEHERFLEWQNKHATLTGH</sequence>
<dbReference type="Gene3D" id="3.90.1530.10">
    <property type="entry name" value="Conserved hypothetical protein from pyrococcus furiosus pfu- 392566-001, ParB domain"/>
    <property type="match status" value="1"/>
</dbReference>
<dbReference type="KEGG" id="hdi:HDIA_0163"/>
<organism evidence="1 2">
    <name type="scientific">Hartmannibacter diazotrophicus</name>
    <dbReference type="NCBI Taxonomy" id="1482074"/>
    <lineage>
        <taxon>Bacteria</taxon>
        <taxon>Pseudomonadati</taxon>
        <taxon>Pseudomonadota</taxon>
        <taxon>Alphaproteobacteria</taxon>
        <taxon>Hyphomicrobiales</taxon>
        <taxon>Pleomorphomonadaceae</taxon>
        <taxon>Hartmannibacter</taxon>
    </lineage>
</organism>
<evidence type="ECO:0000313" key="1">
    <source>
        <dbReference type="EMBL" id="SON53704.1"/>
    </source>
</evidence>